<dbReference type="SMART" id="SM00530">
    <property type="entry name" value="HTH_XRE"/>
    <property type="match status" value="1"/>
</dbReference>
<dbReference type="SUPFAM" id="SSF47413">
    <property type="entry name" value="lambda repressor-like DNA-binding domains"/>
    <property type="match status" value="1"/>
</dbReference>
<dbReference type="RefSeq" id="WP_395416928.1">
    <property type="nucleotide sequence ID" value="NZ_JBIPKE010000015.1"/>
</dbReference>
<dbReference type="PROSITE" id="PS50943">
    <property type="entry name" value="HTH_CROC1"/>
    <property type="match status" value="1"/>
</dbReference>
<dbReference type="InterPro" id="IPR001387">
    <property type="entry name" value="Cro/C1-type_HTH"/>
</dbReference>
<feature type="domain" description="HTH cro/C1-type" evidence="1">
    <location>
        <begin position="26"/>
        <end position="63"/>
    </location>
</feature>
<organism evidence="2 3">
    <name type="scientific">Marinoscillum luteum</name>
    <dbReference type="NCBI Taxonomy" id="861051"/>
    <lineage>
        <taxon>Bacteria</taxon>
        <taxon>Pseudomonadati</taxon>
        <taxon>Bacteroidota</taxon>
        <taxon>Cytophagia</taxon>
        <taxon>Cytophagales</taxon>
        <taxon>Reichenbachiellaceae</taxon>
        <taxon>Marinoscillum</taxon>
    </lineage>
</organism>
<dbReference type="CDD" id="cd00093">
    <property type="entry name" value="HTH_XRE"/>
    <property type="match status" value="1"/>
</dbReference>
<protein>
    <submittedName>
        <fullName evidence="2">Helix-turn-helix transcriptional regulator</fullName>
    </submittedName>
</protein>
<dbReference type="EMBL" id="JBIPKE010000015">
    <property type="protein sequence ID" value="MFH6983351.1"/>
    <property type="molecule type" value="Genomic_DNA"/>
</dbReference>
<dbReference type="Pfam" id="PF01381">
    <property type="entry name" value="HTH_3"/>
    <property type="match status" value="1"/>
</dbReference>
<dbReference type="Gene3D" id="1.10.260.40">
    <property type="entry name" value="lambda repressor-like DNA-binding domains"/>
    <property type="match status" value="1"/>
</dbReference>
<gene>
    <name evidence="2" type="ORF">ACHKAR_07880</name>
</gene>
<proteinExistence type="predicted"/>
<dbReference type="Proteomes" id="UP001610063">
    <property type="component" value="Unassembled WGS sequence"/>
</dbReference>
<sequence>MSKIAINRLKVVLAELNRTNKWLSVELGKSESTVSRWCTNEIQPSLETLYKVAKVLNVDIRELLNPTKRK</sequence>
<keyword evidence="3" id="KW-1185">Reference proteome</keyword>
<reference evidence="2 3" key="1">
    <citation type="journal article" date="2013" name="Int. J. Syst. Evol. Microbiol.">
        <title>Marinoscillum luteum sp. nov., isolated from marine sediment.</title>
        <authorList>
            <person name="Cha I.T."/>
            <person name="Park S.J."/>
            <person name="Kim S.J."/>
            <person name="Kim J.G."/>
            <person name="Jung M.Y."/>
            <person name="Shin K.S."/>
            <person name="Kwon K.K."/>
            <person name="Yang S.H."/>
            <person name="Seo Y.S."/>
            <person name="Rhee S.K."/>
        </authorList>
    </citation>
    <scope>NUCLEOTIDE SEQUENCE [LARGE SCALE GENOMIC DNA]</scope>
    <source>
        <strain evidence="2 3">KCTC 23939</strain>
    </source>
</reference>
<evidence type="ECO:0000313" key="2">
    <source>
        <dbReference type="EMBL" id="MFH6983351.1"/>
    </source>
</evidence>
<dbReference type="InterPro" id="IPR010982">
    <property type="entry name" value="Lambda_DNA-bd_dom_sf"/>
</dbReference>
<comment type="caution">
    <text evidence="2">The sequence shown here is derived from an EMBL/GenBank/DDBJ whole genome shotgun (WGS) entry which is preliminary data.</text>
</comment>
<evidence type="ECO:0000313" key="3">
    <source>
        <dbReference type="Proteomes" id="UP001610063"/>
    </source>
</evidence>
<evidence type="ECO:0000259" key="1">
    <source>
        <dbReference type="PROSITE" id="PS50943"/>
    </source>
</evidence>
<accession>A0ABW7N6Z9</accession>
<name>A0ABW7N6Z9_9BACT</name>